<dbReference type="GeneID" id="54293108"/>
<dbReference type="GO" id="GO:0004077">
    <property type="term" value="F:biotin--[biotin carboxyl-carrier protein] ligase activity"/>
    <property type="evidence" value="ECO:0007669"/>
    <property type="project" value="InterPro"/>
</dbReference>
<accession>A0A6A6AXC5</accession>
<evidence type="ECO:0000313" key="6">
    <source>
        <dbReference type="Proteomes" id="UP000799438"/>
    </source>
</evidence>
<feature type="domain" description="BPL/LPL catalytic" evidence="4">
    <location>
        <begin position="396"/>
        <end position="609"/>
    </location>
</feature>
<dbReference type="InterPro" id="IPR004408">
    <property type="entry name" value="Biotin_CoA_COase_ligase"/>
</dbReference>
<sequence length="707" mass="75617">MASKRTNVLVYSGNGSTVESVRHCLWTLRRLLSPNYAVLPVDGAAVIKEPWTASCALLVVPGGADLGYCRTLNGEGNRRIAAFVNRGGAYLGFCAGGYYASARCEFEKGDPKMEVVGDRELAFFPGVCRGLAFPGFVYHSEQGALAAELRVNKDALAAGGAVPESFRSYYNGGGVFVDAEKLAHRGVEVLASYTGKLHVDAGAGAAAVVYRKVGEGSVILTGPHPEFAAVNLTKGDNVPHYDEHVVKPLAADDKQRTDFLKACLLKLGLLVNQEAQAVPSLSRLHLSSARPEDVAELVSSWHDIITVEGGEELIRAENDTFHLEKPAQWSASSAVTNEDSTTSTSNDDNADPTAGDRILDHDALVKRLVAHETALPSSKETPYWNHHAFFSALSLYSTSARLTNPVFGQHLLYGEVVTSTNTLLEKNPKLLKRLPAGFTATATTQLAGRGRGSNVWVSPPGSLMYSVVIEHPATLAHAPVIFVQYLAALATVIAVKSYGKGYEALPLRLKWPNDIYALAPATTTSTTVTSGSKAPEAKDFTKIGGVLINSSYAGGSYTLVAGVGINVANAAPTTSLDDLARAAGLPAFRAEKLLANVLVVLEGLYARFCREGWGGTPSSSSTIPSTTIPSKGSLHEMYLDLWLHTDQIITLEAEGGVRARVKGITADWGLLLVEELGWEDRATGKTWALQSDSNSFDFFRGLVRRKV</sequence>
<protein>
    <recommendedName>
        <fullName evidence="4">BPL/LPL catalytic domain-containing protein</fullName>
    </recommendedName>
</protein>
<dbReference type="Gene3D" id="3.40.50.880">
    <property type="match status" value="1"/>
</dbReference>
<dbReference type="InterPro" id="IPR029062">
    <property type="entry name" value="Class_I_gatase-like"/>
</dbReference>
<dbReference type="InterPro" id="IPR045864">
    <property type="entry name" value="aa-tRNA-synth_II/BPL/LPL"/>
</dbReference>
<evidence type="ECO:0000256" key="3">
    <source>
        <dbReference type="SAM" id="MobiDB-lite"/>
    </source>
</evidence>
<dbReference type="SUPFAM" id="SSF55681">
    <property type="entry name" value="Class II aaRS and biotin synthetases"/>
    <property type="match status" value="1"/>
</dbReference>
<comment type="similarity">
    <text evidence="1">Belongs to the biotin--protein ligase family.</text>
</comment>
<proteinExistence type="inferred from homology"/>
<dbReference type="PANTHER" id="PTHR12835:SF5">
    <property type="entry name" value="BIOTIN--PROTEIN LIGASE"/>
    <property type="match status" value="1"/>
</dbReference>
<dbReference type="InterPro" id="IPR004143">
    <property type="entry name" value="BPL_LPL_catalytic"/>
</dbReference>
<name>A0A6A6AXC5_9PEZI</name>
<dbReference type="InterPro" id="IPR019197">
    <property type="entry name" value="Biotin-prot_ligase_N"/>
</dbReference>
<dbReference type="PROSITE" id="PS51733">
    <property type="entry name" value="BPL_LPL_CATALYTIC"/>
    <property type="match status" value="1"/>
</dbReference>
<feature type="region of interest" description="Disordered" evidence="3">
    <location>
        <begin position="326"/>
        <end position="356"/>
    </location>
</feature>
<reference evidence="5" key="1">
    <citation type="journal article" date="2020" name="Stud. Mycol.">
        <title>101 Dothideomycetes genomes: a test case for predicting lifestyles and emergence of pathogens.</title>
        <authorList>
            <person name="Haridas S."/>
            <person name="Albert R."/>
            <person name="Binder M."/>
            <person name="Bloem J."/>
            <person name="Labutti K."/>
            <person name="Salamov A."/>
            <person name="Andreopoulos B."/>
            <person name="Baker S."/>
            <person name="Barry K."/>
            <person name="Bills G."/>
            <person name="Bluhm B."/>
            <person name="Cannon C."/>
            <person name="Castanera R."/>
            <person name="Culley D."/>
            <person name="Daum C."/>
            <person name="Ezra D."/>
            <person name="Gonzalez J."/>
            <person name="Henrissat B."/>
            <person name="Kuo A."/>
            <person name="Liang C."/>
            <person name="Lipzen A."/>
            <person name="Lutzoni F."/>
            <person name="Magnuson J."/>
            <person name="Mondo S."/>
            <person name="Nolan M."/>
            <person name="Ohm R."/>
            <person name="Pangilinan J."/>
            <person name="Park H.-J."/>
            <person name="Ramirez L."/>
            <person name="Alfaro M."/>
            <person name="Sun H."/>
            <person name="Tritt A."/>
            <person name="Yoshinaga Y."/>
            <person name="Zwiers L.-H."/>
            <person name="Turgeon B."/>
            <person name="Goodwin S."/>
            <person name="Spatafora J."/>
            <person name="Crous P."/>
            <person name="Grigoriev I."/>
        </authorList>
    </citation>
    <scope>NUCLEOTIDE SEQUENCE</scope>
    <source>
        <strain evidence="5">CBS 121167</strain>
    </source>
</reference>
<keyword evidence="2" id="KW-0436">Ligase</keyword>
<dbReference type="RefSeq" id="XP_033391626.1">
    <property type="nucleotide sequence ID" value="XM_033535614.1"/>
</dbReference>
<dbReference type="AlphaFoldDB" id="A0A6A6AXC5"/>
<keyword evidence="6" id="KW-1185">Reference proteome</keyword>
<dbReference type="Proteomes" id="UP000799438">
    <property type="component" value="Unassembled WGS sequence"/>
</dbReference>
<dbReference type="PANTHER" id="PTHR12835">
    <property type="entry name" value="BIOTIN PROTEIN LIGASE"/>
    <property type="match status" value="1"/>
</dbReference>
<dbReference type="EMBL" id="ML995544">
    <property type="protein sequence ID" value="KAF2135908.1"/>
    <property type="molecule type" value="Genomic_DNA"/>
</dbReference>
<evidence type="ECO:0000256" key="1">
    <source>
        <dbReference type="ARBA" id="ARBA00009934"/>
    </source>
</evidence>
<gene>
    <name evidence="5" type="ORF">K452DRAFT_157479</name>
</gene>
<organism evidence="5 6">
    <name type="scientific">Aplosporella prunicola CBS 121167</name>
    <dbReference type="NCBI Taxonomy" id="1176127"/>
    <lineage>
        <taxon>Eukaryota</taxon>
        <taxon>Fungi</taxon>
        <taxon>Dikarya</taxon>
        <taxon>Ascomycota</taxon>
        <taxon>Pezizomycotina</taxon>
        <taxon>Dothideomycetes</taxon>
        <taxon>Dothideomycetes incertae sedis</taxon>
        <taxon>Botryosphaeriales</taxon>
        <taxon>Aplosporellaceae</taxon>
        <taxon>Aplosporella</taxon>
    </lineage>
</organism>
<dbReference type="Pfam" id="PF09825">
    <property type="entry name" value="BPL_N"/>
    <property type="match status" value="1"/>
</dbReference>
<evidence type="ECO:0000259" key="4">
    <source>
        <dbReference type="PROSITE" id="PS51733"/>
    </source>
</evidence>
<evidence type="ECO:0000256" key="2">
    <source>
        <dbReference type="ARBA" id="ARBA00022598"/>
    </source>
</evidence>
<dbReference type="GO" id="GO:0005737">
    <property type="term" value="C:cytoplasm"/>
    <property type="evidence" value="ECO:0007669"/>
    <property type="project" value="TreeGrafter"/>
</dbReference>
<dbReference type="SUPFAM" id="SSF52317">
    <property type="entry name" value="Class I glutamine amidotransferase-like"/>
    <property type="match status" value="2"/>
</dbReference>
<dbReference type="CDD" id="cd03144">
    <property type="entry name" value="GATase1_ScBLP_like"/>
    <property type="match status" value="1"/>
</dbReference>
<dbReference type="CDD" id="cd16442">
    <property type="entry name" value="BPL"/>
    <property type="match status" value="1"/>
</dbReference>
<dbReference type="Pfam" id="PF03099">
    <property type="entry name" value="BPL_LplA_LipB"/>
    <property type="match status" value="1"/>
</dbReference>
<feature type="compositionally biased region" description="Low complexity" evidence="3">
    <location>
        <begin position="336"/>
        <end position="347"/>
    </location>
</feature>
<dbReference type="Gene3D" id="3.30.930.10">
    <property type="entry name" value="Bira Bifunctional Protein, Domain 2"/>
    <property type="match status" value="1"/>
</dbReference>
<dbReference type="OrthoDB" id="10250105at2759"/>
<evidence type="ECO:0000313" key="5">
    <source>
        <dbReference type="EMBL" id="KAF2135908.1"/>
    </source>
</evidence>